<dbReference type="Pfam" id="PF00072">
    <property type="entry name" value="Response_reg"/>
    <property type="match status" value="1"/>
</dbReference>
<evidence type="ECO:0000313" key="4">
    <source>
        <dbReference type="EMBL" id="GEJ58396.1"/>
    </source>
</evidence>
<dbReference type="SMART" id="SM00448">
    <property type="entry name" value="REC"/>
    <property type="match status" value="1"/>
</dbReference>
<evidence type="ECO:0000259" key="3">
    <source>
        <dbReference type="PROSITE" id="PS50110"/>
    </source>
</evidence>
<dbReference type="Proteomes" id="UP000503640">
    <property type="component" value="Unassembled WGS sequence"/>
</dbReference>
<dbReference type="Gene3D" id="3.40.50.2300">
    <property type="match status" value="1"/>
</dbReference>
<dbReference type="PANTHER" id="PTHR44591">
    <property type="entry name" value="STRESS RESPONSE REGULATOR PROTEIN 1"/>
    <property type="match status" value="1"/>
</dbReference>
<keyword evidence="1 2" id="KW-0597">Phosphoprotein</keyword>
<keyword evidence="5" id="KW-1185">Reference proteome</keyword>
<gene>
    <name evidence="4" type="ORF">AMYX_31370</name>
</gene>
<protein>
    <recommendedName>
        <fullName evidence="3">Response regulatory domain-containing protein</fullName>
    </recommendedName>
</protein>
<reference evidence="5" key="1">
    <citation type="journal article" date="2020" name="Appl. Environ. Microbiol.">
        <title>Diazotrophic Anaeromyxobacter Isolates from Soils.</title>
        <authorList>
            <person name="Masuda Y."/>
            <person name="Yamanaka H."/>
            <person name="Xu Z.X."/>
            <person name="Shiratori Y."/>
            <person name="Aono T."/>
            <person name="Amachi S."/>
            <person name="Senoo K."/>
            <person name="Itoh H."/>
        </authorList>
    </citation>
    <scope>NUCLEOTIDE SEQUENCE [LARGE SCALE GENOMIC DNA]</scope>
    <source>
        <strain evidence="5">R267</strain>
    </source>
</reference>
<evidence type="ECO:0000313" key="5">
    <source>
        <dbReference type="Proteomes" id="UP000503640"/>
    </source>
</evidence>
<dbReference type="SUPFAM" id="SSF52172">
    <property type="entry name" value="CheY-like"/>
    <property type="match status" value="1"/>
</dbReference>
<dbReference type="InterPro" id="IPR011006">
    <property type="entry name" value="CheY-like_superfamily"/>
</dbReference>
<feature type="domain" description="Response regulatory" evidence="3">
    <location>
        <begin position="5"/>
        <end position="119"/>
    </location>
</feature>
<evidence type="ECO:0000256" key="2">
    <source>
        <dbReference type="PROSITE-ProRule" id="PRU00169"/>
    </source>
</evidence>
<proteinExistence type="predicted"/>
<evidence type="ECO:0000256" key="1">
    <source>
        <dbReference type="ARBA" id="ARBA00022553"/>
    </source>
</evidence>
<organism evidence="4 5">
    <name type="scientific">Anaeromyxobacter diazotrophicus</name>
    <dbReference type="NCBI Taxonomy" id="2590199"/>
    <lineage>
        <taxon>Bacteria</taxon>
        <taxon>Pseudomonadati</taxon>
        <taxon>Myxococcota</taxon>
        <taxon>Myxococcia</taxon>
        <taxon>Myxococcales</taxon>
        <taxon>Cystobacterineae</taxon>
        <taxon>Anaeromyxobacteraceae</taxon>
        <taxon>Anaeromyxobacter</taxon>
    </lineage>
</organism>
<name>A0A7I9VPQ1_9BACT</name>
<dbReference type="RefSeq" id="WP_176066894.1">
    <property type="nucleotide sequence ID" value="NZ_BJTG01000007.1"/>
</dbReference>
<dbReference type="CDD" id="cd17574">
    <property type="entry name" value="REC_OmpR"/>
    <property type="match status" value="1"/>
</dbReference>
<dbReference type="EMBL" id="BJTG01000007">
    <property type="protein sequence ID" value="GEJ58396.1"/>
    <property type="molecule type" value="Genomic_DNA"/>
</dbReference>
<sequence>MTRKKVLLVDDSSTVILMEKMILSKSPYELLTAKDGQEGVEMALAEKPDLILMDVMMPRLTGLEACKQLRAKGHRAPVILVTTRGEEQSVKNGYDAGCNDYVTKPINGAELLSKVRGYLGA</sequence>
<dbReference type="PROSITE" id="PS50110">
    <property type="entry name" value="RESPONSE_REGULATORY"/>
    <property type="match status" value="1"/>
</dbReference>
<dbReference type="PANTHER" id="PTHR44591:SF3">
    <property type="entry name" value="RESPONSE REGULATORY DOMAIN-CONTAINING PROTEIN"/>
    <property type="match status" value="1"/>
</dbReference>
<dbReference type="GO" id="GO:0000160">
    <property type="term" value="P:phosphorelay signal transduction system"/>
    <property type="evidence" value="ECO:0007669"/>
    <property type="project" value="InterPro"/>
</dbReference>
<dbReference type="AlphaFoldDB" id="A0A7I9VPQ1"/>
<dbReference type="InterPro" id="IPR001789">
    <property type="entry name" value="Sig_transdc_resp-reg_receiver"/>
</dbReference>
<dbReference type="InterPro" id="IPR050595">
    <property type="entry name" value="Bact_response_regulator"/>
</dbReference>
<accession>A0A7I9VPQ1</accession>
<feature type="modified residue" description="4-aspartylphosphate" evidence="2">
    <location>
        <position position="54"/>
    </location>
</feature>
<comment type="caution">
    <text evidence="4">The sequence shown here is derived from an EMBL/GenBank/DDBJ whole genome shotgun (WGS) entry which is preliminary data.</text>
</comment>